<sequence length="212" mass="25180">MKLEPNQVYHVFNRGNNRQQIFFEKDNYYYFLKKVKRYLVPNCDILAFCLMPTHFHFLIHTNKNSIKPHKRSKQPLSNRTGRPPKRLTHFSWGLQQLLSSYAKGINKRYNRTGSIFQQNTKSKKTSSETFLDDYSAWCFIYIHNNPKTAGFVNSPEEYEFTSYKDYLDNNMNSICNLALAKDLLFFEQNELIEFKHVEVPDNIISKINNNQI</sequence>
<organism evidence="2 3">
    <name type="scientific">Candidatus Opimibacter skivensis</name>
    <dbReference type="NCBI Taxonomy" id="2982028"/>
    <lineage>
        <taxon>Bacteria</taxon>
        <taxon>Pseudomonadati</taxon>
        <taxon>Bacteroidota</taxon>
        <taxon>Saprospiria</taxon>
        <taxon>Saprospirales</taxon>
        <taxon>Saprospiraceae</taxon>
        <taxon>Candidatus Opimibacter</taxon>
    </lineage>
</organism>
<dbReference type="SMART" id="SM01321">
    <property type="entry name" value="Y1_Tnp"/>
    <property type="match status" value="1"/>
</dbReference>
<evidence type="ECO:0000313" key="3">
    <source>
        <dbReference type="Proteomes" id="UP000808337"/>
    </source>
</evidence>
<dbReference type="GO" id="GO:0003677">
    <property type="term" value="F:DNA binding"/>
    <property type="evidence" value="ECO:0007669"/>
    <property type="project" value="InterPro"/>
</dbReference>
<reference evidence="2 3" key="1">
    <citation type="submission" date="2020-10" db="EMBL/GenBank/DDBJ databases">
        <title>Connecting structure to function with the recovery of over 1000 high-quality activated sludge metagenome-assembled genomes encoding full-length rRNA genes using long-read sequencing.</title>
        <authorList>
            <person name="Singleton C.M."/>
            <person name="Petriglieri F."/>
            <person name="Kristensen J.M."/>
            <person name="Kirkegaard R.H."/>
            <person name="Michaelsen T.Y."/>
            <person name="Andersen M.H."/>
            <person name="Karst S.M."/>
            <person name="Dueholm M.S."/>
            <person name="Nielsen P.H."/>
            <person name="Albertsen M."/>
        </authorList>
    </citation>
    <scope>NUCLEOTIDE SEQUENCE [LARGE SCALE GENOMIC DNA]</scope>
    <source>
        <strain evidence="2">Ribe_18-Q3-R11-54_MAXAC.273</strain>
    </source>
</reference>
<protein>
    <submittedName>
        <fullName evidence="2">Transposase</fullName>
    </submittedName>
</protein>
<dbReference type="InterPro" id="IPR002686">
    <property type="entry name" value="Transposase_17"/>
</dbReference>
<dbReference type="EMBL" id="JADKGY010000029">
    <property type="protein sequence ID" value="MBK9984129.1"/>
    <property type="molecule type" value="Genomic_DNA"/>
</dbReference>
<dbReference type="PANTHER" id="PTHR34322">
    <property type="entry name" value="TRANSPOSASE, Y1_TNP DOMAIN-CONTAINING"/>
    <property type="match status" value="1"/>
</dbReference>
<dbReference type="PANTHER" id="PTHR34322:SF2">
    <property type="entry name" value="TRANSPOSASE IS200-LIKE DOMAIN-CONTAINING PROTEIN"/>
    <property type="match status" value="1"/>
</dbReference>
<evidence type="ECO:0000313" key="2">
    <source>
        <dbReference type="EMBL" id="MBK9984129.1"/>
    </source>
</evidence>
<dbReference type="GO" id="GO:0004803">
    <property type="term" value="F:transposase activity"/>
    <property type="evidence" value="ECO:0007669"/>
    <property type="project" value="InterPro"/>
</dbReference>
<dbReference type="SUPFAM" id="SSF143422">
    <property type="entry name" value="Transposase IS200-like"/>
    <property type="match status" value="1"/>
</dbReference>
<proteinExistence type="predicted"/>
<dbReference type="InterPro" id="IPR036515">
    <property type="entry name" value="Transposase_17_sf"/>
</dbReference>
<dbReference type="GO" id="GO:0006313">
    <property type="term" value="P:DNA transposition"/>
    <property type="evidence" value="ECO:0007669"/>
    <property type="project" value="InterPro"/>
</dbReference>
<evidence type="ECO:0000259" key="1">
    <source>
        <dbReference type="SMART" id="SM01321"/>
    </source>
</evidence>
<name>A0A9D7XP52_9BACT</name>
<dbReference type="Proteomes" id="UP000808337">
    <property type="component" value="Unassembled WGS sequence"/>
</dbReference>
<feature type="domain" description="Transposase IS200-like" evidence="1">
    <location>
        <begin position="4"/>
        <end position="145"/>
    </location>
</feature>
<dbReference type="Gene3D" id="3.30.70.1290">
    <property type="entry name" value="Transposase IS200-like"/>
    <property type="match status" value="1"/>
</dbReference>
<comment type="caution">
    <text evidence="2">The sequence shown here is derived from an EMBL/GenBank/DDBJ whole genome shotgun (WGS) entry which is preliminary data.</text>
</comment>
<accession>A0A9D7XP52</accession>
<dbReference type="AlphaFoldDB" id="A0A9D7XP52"/>
<gene>
    <name evidence="2" type="ORF">IPP15_17460</name>
</gene>